<keyword evidence="3" id="KW-1185">Reference proteome</keyword>
<dbReference type="PANTHER" id="PTHR35037">
    <property type="entry name" value="C-TERMINAL REGION OF AIDA-LIKE PROTEIN"/>
    <property type="match status" value="1"/>
</dbReference>
<dbReference type="PROSITE" id="PS51208">
    <property type="entry name" value="AUTOTRANSPORTER"/>
    <property type="match status" value="1"/>
</dbReference>
<accession>A0ABV8RWS3</accession>
<dbReference type="InterPro" id="IPR036709">
    <property type="entry name" value="Autotransporte_beta_dom_sf"/>
</dbReference>
<dbReference type="Pfam" id="PF18883">
    <property type="entry name" value="AC_1"/>
    <property type="match status" value="1"/>
</dbReference>
<gene>
    <name evidence="2" type="ORF">ACFO0J_01365</name>
</gene>
<dbReference type="Pfam" id="PF03797">
    <property type="entry name" value="Autotransporter"/>
    <property type="match status" value="1"/>
</dbReference>
<dbReference type="SUPFAM" id="SSF103515">
    <property type="entry name" value="Autotransporter"/>
    <property type="match status" value="1"/>
</dbReference>
<name>A0ABV8RWS3_9BURK</name>
<dbReference type="InterPro" id="IPR011050">
    <property type="entry name" value="Pectin_lyase_fold/virulence"/>
</dbReference>
<dbReference type="InterPro" id="IPR012332">
    <property type="entry name" value="Autotransporter_pectin_lyase_C"/>
</dbReference>
<evidence type="ECO:0000313" key="2">
    <source>
        <dbReference type="EMBL" id="MFC4296686.1"/>
    </source>
</evidence>
<sequence>MHADRLKKRICSRGFDVSAVGFLKNTLLSAVSNPHYILGAAMAVLLPSVQAAGNAADAVLLAGPYGVEAVGEGNDITLTGDSIETDLDDAHGAYAADGGTISLIGTDVTTSGVGASAVFADVGGSITLSDLNTFSFGDNAAGAVASGAGSRLILNNTYVNILGNGSAGLFVTGGGRITVNGGAIATGDYYGNTVIADSPGMLARGAGSRIQAGNGATAATYGANSPGVWADAGAGIDFSGYGIFTYQPDSPGAKASGAGSEVTLTDTIVRTSGPSSAGLLVTDAGTITVSGTEVTTGFRVTGGSPPVLQFPDAEIGLEAHGAEVVGADSRLRAEHTGITTTGDGALGVRVNQGGTASIIGGAVTTHGRSAHGIAGIDGGTFTATGTSVAADGAGSSAIYLAGSAPSAVSVVGGSLSAADGAIILAEGGVGVVSIRGGTVIKPAVVNGRLLLAQVTEDASGNPANLRLDIDGLSALAGDVVVDPSVLTYNLSRTAWAGNLVLIGPGNTASANLTASQWTGDLLADAGNAADVALAQGSLWTGLAQNATHVSIDAGSAWRVTGNSNVTDTVANAGLIEFLARQGAYSTLTAGSYAGAAGSAIGFNTYLGADNSPTNLLVIHGGQAVGTTSVLVNNAGGPGAPTVGDGIRLVQVAGGGATMPDAFTLGRRVAAGAYEYQLFRGGSTGPDDWFLRSQFIDAHGRQIPFYRPEVALYAPIPAIGRQMGLATLGTLHERVGEQENLRGLPGGRAGANGAWGRVFGERVSNRWSGTVDSSATGNLIGFQAGLDILRRTTAGGHRDHAGLYAAYSDYNSSSVRGFALGGHNLEVGRLQMNGPSVGAYWTHFGPSGWYVDGVLQGSWYEAKATSRYGAGLSTHVTGYTASLEAGYPIRFGAGNRWLIEPQAQIIHQGVSVDRSQDPYSTLDWHAGPAWTGRLGARLQYTGSGDQETLWQPYARVNLWHAFSGSDSTSLGASSPIIETRFGDTALELGGGVTARVGRKVSVYGQVSYRRSLDGGRSRQTSTAGTVGVRVNW</sequence>
<proteinExistence type="predicted"/>
<dbReference type="SMART" id="SM00869">
    <property type="entry name" value="Autotransporter"/>
    <property type="match status" value="1"/>
</dbReference>
<dbReference type="SUPFAM" id="SSF51126">
    <property type="entry name" value="Pectin lyase-like"/>
    <property type="match status" value="1"/>
</dbReference>
<dbReference type="Proteomes" id="UP001595756">
    <property type="component" value="Unassembled WGS sequence"/>
</dbReference>
<dbReference type="CDD" id="cd00253">
    <property type="entry name" value="PL_Passenger_AT"/>
    <property type="match status" value="1"/>
</dbReference>
<dbReference type="InterPro" id="IPR043990">
    <property type="entry name" value="AC_1"/>
</dbReference>
<evidence type="ECO:0000313" key="3">
    <source>
        <dbReference type="Proteomes" id="UP001595756"/>
    </source>
</evidence>
<dbReference type="Gene3D" id="2.160.20.20">
    <property type="match status" value="1"/>
</dbReference>
<dbReference type="InterPro" id="IPR006315">
    <property type="entry name" value="OM_autotransptr_brl_dom"/>
</dbReference>
<dbReference type="Gene3D" id="2.40.128.130">
    <property type="entry name" value="Autotransporter beta-domain"/>
    <property type="match status" value="1"/>
</dbReference>
<dbReference type="EMBL" id="JBHSDY010000001">
    <property type="protein sequence ID" value="MFC4296686.1"/>
    <property type="molecule type" value="Genomic_DNA"/>
</dbReference>
<comment type="caution">
    <text evidence="2">The sequence shown here is derived from an EMBL/GenBank/DDBJ whole genome shotgun (WGS) entry which is preliminary data.</text>
</comment>
<dbReference type="InterPro" id="IPR051551">
    <property type="entry name" value="Autotransporter_adhesion"/>
</dbReference>
<evidence type="ECO:0000259" key="1">
    <source>
        <dbReference type="PROSITE" id="PS51208"/>
    </source>
</evidence>
<dbReference type="NCBIfam" id="TIGR01414">
    <property type="entry name" value="autotrans_barl"/>
    <property type="match status" value="1"/>
</dbReference>
<dbReference type="RefSeq" id="WP_376811265.1">
    <property type="nucleotide sequence ID" value="NZ_JBHSDY010000001.1"/>
</dbReference>
<feature type="domain" description="Autotransporter" evidence="1">
    <location>
        <begin position="746"/>
        <end position="1031"/>
    </location>
</feature>
<organism evidence="2 3">
    <name type="scientific">Castellaniella hirudinis</name>
    <dbReference type="NCBI Taxonomy" id="1144617"/>
    <lineage>
        <taxon>Bacteria</taxon>
        <taxon>Pseudomonadati</taxon>
        <taxon>Pseudomonadota</taxon>
        <taxon>Betaproteobacteria</taxon>
        <taxon>Burkholderiales</taxon>
        <taxon>Alcaligenaceae</taxon>
        <taxon>Castellaniella</taxon>
    </lineage>
</organism>
<dbReference type="InterPro" id="IPR005546">
    <property type="entry name" value="Autotransporte_beta"/>
</dbReference>
<dbReference type="PANTHER" id="PTHR35037:SF3">
    <property type="entry name" value="C-TERMINAL REGION OF AIDA-LIKE PROTEIN"/>
    <property type="match status" value="1"/>
</dbReference>
<reference evidence="3" key="1">
    <citation type="journal article" date="2019" name="Int. J. Syst. Evol. Microbiol.">
        <title>The Global Catalogue of Microorganisms (GCM) 10K type strain sequencing project: providing services to taxonomists for standard genome sequencing and annotation.</title>
        <authorList>
            <consortium name="The Broad Institute Genomics Platform"/>
            <consortium name="The Broad Institute Genome Sequencing Center for Infectious Disease"/>
            <person name="Wu L."/>
            <person name="Ma J."/>
        </authorList>
    </citation>
    <scope>NUCLEOTIDE SEQUENCE [LARGE SCALE GENOMIC DNA]</scope>
    <source>
        <strain evidence="3">CGMCC 1.19029</strain>
    </source>
</reference>
<protein>
    <submittedName>
        <fullName evidence="2">Autotransporter outer membrane beta-barrel domain-containing protein</fullName>
    </submittedName>
</protein>